<keyword evidence="1" id="KW-0812">Transmembrane</keyword>
<evidence type="ECO:0000313" key="2">
    <source>
        <dbReference type="EMBL" id="RDE19718.1"/>
    </source>
</evidence>
<feature type="transmembrane region" description="Helical" evidence="1">
    <location>
        <begin position="230"/>
        <end position="249"/>
    </location>
</feature>
<feature type="transmembrane region" description="Helical" evidence="1">
    <location>
        <begin position="55"/>
        <end position="79"/>
    </location>
</feature>
<feature type="transmembrane region" description="Helical" evidence="1">
    <location>
        <begin position="29"/>
        <end position="49"/>
    </location>
</feature>
<accession>A0A369WCG6</accession>
<feature type="transmembrane region" description="Helical" evidence="1">
    <location>
        <begin position="132"/>
        <end position="152"/>
    </location>
</feature>
<feature type="transmembrane region" description="Helical" evidence="1">
    <location>
        <begin position="172"/>
        <end position="192"/>
    </location>
</feature>
<dbReference type="OrthoDB" id="5457281at2"/>
<evidence type="ECO:0000313" key="3">
    <source>
        <dbReference type="Proteomes" id="UP000253769"/>
    </source>
</evidence>
<sequence>MELLLWKLLVSILAVLGLSLVAERVSPKVAGVLSGYPLGSAIALFFIGLEQGQAFAAEAAVSTLAGFSASLVLAGGYYLASSRIASSRLVSSPRFSVKPASNGRVWFDLPVAAVAGVVAFLLASALLQQLTLGLIGGALITLTTILLSARLFAHIDNVAPLKTQRLSRWVMLLRALMAAATVLLITGLAELIGPTWSGLLSAFPITLFPFMLIMHYSYGPAVVYTVIRNYPMGLGALLCYTLTVALTYPDWGVPWGTAFGFVVATLYLWLLYQVLRYRGEKE</sequence>
<gene>
    <name evidence="2" type="ORF">DV711_12625</name>
</gene>
<evidence type="ECO:0000256" key="1">
    <source>
        <dbReference type="SAM" id="Phobius"/>
    </source>
</evidence>
<dbReference type="Proteomes" id="UP000253769">
    <property type="component" value="Unassembled WGS sequence"/>
</dbReference>
<dbReference type="EMBL" id="QQOH01000003">
    <property type="protein sequence ID" value="RDE19718.1"/>
    <property type="molecule type" value="Genomic_DNA"/>
</dbReference>
<keyword evidence="3" id="KW-1185">Reference proteome</keyword>
<keyword evidence="1" id="KW-1133">Transmembrane helix</keyword>
<protein>
    <submittedName>
        <fullName evidence="2">Uncharacterized protein</fullName>
    </submittedName>
</protein>
<dbReference type="RefSeq" id="WP_114696063.1">
    <property type="nucleotide sequence ID" value="NZ_QQOH01000003.1"/>
</dbReference>
<comment type="caution">
    <text evidence="2">The sequence shown here is derived from an EMBL/GenBank/DDBJ whole genome shotgun (WGS) entry which is preliminary data.</text>
</comment>
<organism evidence="2 3">
    <name type="scientific">Motiliproteus coralliicola</name>
    <dbReference type="NCBI Taxonomy" id="2283196"/>
    <lineage>
        <taxon>Bacteria</taxon>
        <taxon>Pseudomonadati</taxon>
        <taxon>Pseudomonadota</taxon>
        <taxon>Gammaproteobacteria</taxon>
        <taxon>Oceanospirillales</taxon>
        <taxon>Oceanospirillaceae</taxon>
        <taxon>Motiliproteus</taxon>
    </lineage>
</organism>
<keyword evidence="1" id="KW-0472">Membrane</keyword>
<feature type="transmembrane region" description="Helical" evidence="1">
    <location>
        <begin position="198"/>
        <end position="218"/>
    </location>
</feature>
<feature type="transmembrane region" description="Helical" evidence="1">
    <location>
        <begin position="255"/>
        <end position="275"/>
    </location>
</feature>
<feature type="transmembrane region" description="Helical" evidence="1">
    <location>
        <begin position="6"/>
        <end position="22"/>
    </location>
</feature>
<name>A0A369WCG6_9GAMM</name>
<reference evidence="2 3" key="1">
    <citation type="submission" date="2018-07" db="EMBL/GenBank/DDBJ databases">
        <title>Motiliproteus coralliicola sp. nov., a bacterium isolated from Coral.</title>
        <authorList>
            <person name="Wang G."/>
        </authorList>
    </citation>
    <scope>NUCLEOTIDE SEQUENCE [LARGE SCALE GENOMIC DNA]</scope>
    <source>
        <strain evidence="2 3">C34</strain>
    </source>
</reference>
<proteinExistence type="predicted"/>
<feature type="transmembrane region" description="Helical" evidence="1">
    <location>
        <begin position="105"/>
        <end position="126"/>
    </location>
</feature>
<dbReference type="AlphaFoldDB" id="A0A369WCG6"/>